<dbReference type="AlphaFoldDB" id="A0A6V8KKK4"/>
<accession>A0A6V8KKK4</accession>
<dbReference type="GO" id="GO:0055085">
    <property type="term" value="P:transmembrane transport"/>
    <property type="evidence" value="ECO:0007669"/>
    <property type="project" value="InterPro"/>
</dbReference>
<evidence type="ECO:0000256" key="1">
    <source>
        <dbReference type="ARBA" id="ARBA00022729"/>
    </source>
</evidence>
<dbReference type="InterPro" id="IPR038404">
    <property type="entry name" value="TRAP_DctP_sf"/>
</dbReference>
<proteinExistence type="predicted"/>
<name>A0A6V8KKK4_9ACTN</name>
<dbReference type="PROSITE" id="PS51318">
    <property type="entry name" value="TAT"/>
    <property type="match status" value="1"/>
</dbReference>
<dbReference type="InterPro" id="IPR006311">
    <property type="entry name" value="TAT_signal"/>
</dbReference>
<comment type="caution">
    <text evidence="2">The sequence shown here is derived from an EMBL/GenBank/DDBJ whole genome shotgun (WGS) entry which is preliminary data.</text>
</comment>
<organism evidence="2 3">
    <name type="scientific">Phytohabitans houttuyneae</name>
    <dbReference type="NCBI Taxonomy" id="1076126"/>
    <lineage>
        <taxon>Bacteria</taxon>
        <taxon>Bacillati</taxon>
        <taxon>Actinomycetota</taxon>
        <taxon>Actinomycetes</taxon>
        <taxon>Micromonosporales</taxon>
        <taxon>Micromonosporaceae</taxon>
    </lineage>
</organism>
<dbReference type="Gene3D" id="3.40.190.170">
    <property type="entry name" value="Bacterial extracellular solute-binding protein, family 7"/>
    <property type="match status" value="1"/>
</dbReference>
<dbReference type="PANTHER" id="PTHR33376">
    <property type="match status" value="1"/>
</dbReference>
<gene>
    <name evidence="2" type="ORF">Phou_068790</name>
</gene>
<keyword evidence="1" id="KW-0732">Signal</keyword>
<dbReference type="RefSeq" id="WP_173063540.1">
    <property type="nucleotide sequence ID" value="NZ_BAABGO010000010.1"/>
</dbReference>
<dbReference type="Proteomes" id="UP000482800">
    <property type="component" value="Unassembled WGS sequence"/>
</dbReference>
<dbReference type="PANTHER" id="PTHR33376:SF4">
    <property type="entry name" value="SIALIC ACID-BINDING PERIPLASMIC PROTEIN SIAP"/>
    <property type="match status" value="1"/>
</dbReference>
<dbReference type="EMBL" id="BLPF01000002">
    <property type="protein sequence ID" value="GFJ82699.1"/>
    <property type="molecule type" value="Genomic_DNA"/>
</dbReference>
<dbReference type="Pfam" id="PF03480">
    <property type="entry name" value="DctP"/>
    <property type="match status" value="1"/>
</dbReference>
<sequence>MSVNRRTLIKAAGAAPLGLALPAHGRPRPPVTVRVATPFAAGHILADTALRFKELLEAETRGRLVVEVATSVLNEQTINPAMAPCEPAERVADIVLTGGQPIQDYAPAYFFFNGPYVIRDYAHFQRVWRSHLGDEARALVRTGGNLVSLGTVYRGFRQFTANRAIVTPADLAGIRLRLPPVPDWVAVWSALGAVPVQVPLTGIYEALRTGVAEASEGDLTQISSLRLFEVQSHLALTGHLVGFGLVAANACFLRDVPWPDKVRRAMRKATEWGSAFMADREAALLGELETAGMTVVTPDAAAIEAAARPAIEQLFATTWNVTTWDEVLAI</sequence>
<evidence type="ECO:0000313" key="3">
    <source>
        <dbReference type="Proteomes" id="UP000482800"/>
    </source>
</evidence>
<evidence type="ECO:0000313" key="2">
    <source>
        <dbReference type="EMBL" id="GFJ82699.1"/>
    </source>
</evidence>
<protein>
    <submittedName>
        <fullName evidence="2">C4-dicarboxylate ABC transporter substrate-binding protein</fullName>
    </submittedName>
</protein>
<dbReference type="InterPro" id="IPR018389">
    <property type="entry name" value="DctP_fam"/>
</dbReference>
<reference evidence="2 3" key="2">
    <citation type="submission" date="2020-03" db="EMBL/GenBank/DDBJ databases">
        <authorList>
            <person name="Ichikawa N."/>
            <person name="Kimura A."/>
            <person name="Kitahashi Y."/>
            <person name="Uohara A."/>
        </authorList>
    </citation>
    <scope>NUCLEOTIDE SEQUENCE [LARGE SCALE GENOMIC DNA]</scope>
    <source>
        <strain evidence="2 3">NBRC 108639</strain>
    </source>
</reference>
<reference evidence="2 3" key="1">
    <citation type="submission" date="2020-03" db="EMBL/GenBank/DDBJ databases">
        <title>Whole genome shotgun sequence of Phytohabitans houttuyneae NBRC 108639.</title>
        <authorList>
            <person name="Komaki H."/>
            <person name="Tamura T."/>
        </authorList>
    </citation>
    <scope>NUCLEOTIDE SEQUENCE [LARGE SCALE GENOMIC DNA]</scope>
    <source>
        <strain evidence="2 3">NBRC 108639</strain>
    </source>
</reference>
<dbReference type="CDD" id="cd13603">
    <property type="entry name" value="PBP2_TRAP_Siap_TeaA_like"/>
    <property type="match status" value="1"/>
</dbReference>
<dbReference type="NCBIfam" id="NF037995">
    <property type="entry name" value="TRAP_S1"/>
    <property type="match status" value="1"/>
</dbReference>
<keyword evidence="3" id="KW-1185">Reference proteome</keyword>